<dbReference type="InterPro" id="IPR023131">
    <property type="entry name" value="Mth639-like_dom_sf"/>
</dbReference>
<evidence type="ECO:0008006" key="3">
    <source>
        <dbReference type="Google" id="ProtNLM"/>
    </source>
</evidence>
<dbReference type="Gene3D" id="2.60.120.630">
    <property type="entry name" value="mth639 domain like"/>
    <property type="match status" value="1"/>
</dbReference>
<keyword evidence="2" id="KW-1185">Reference proteome</keyword>
<sequence>MCIKLLQCRGHPNVQLSHPSTLELEKEASLTPRGDCIACVSCKGDLGECVEEKGLAALYIAALSFFPPGVASTIVSGLSPAARPRRLIARRSCHRVDSIVIAANRAAADVPENLRRLLMSSYTRCLALYLVLAPDDNVDTVYESVGCIVEDMSDRGASGDSG</sequence>
<dbReference type="InterPro" id="IPR007171">
    <property type="entry name" value="DUF371"/>
</dbReference>
<gene>
    <name evidence="1" type="ORF">Pdsh_04015</name>
</gene>
<dbReference type="EMBL" id="NCQP01000002">
    <property type="protein sequence ID" value="OWJ55203.1"/>
    <property type="molecule type" value="Genomic_DNA"/>
</dbReference>
<dbReference type="PANTHER" id="PTHR40696">
    <property type="entry name" value="DUF371 FAMILY PROTEIN"/>
    <property type="match status" value="1"/>
</dbReference>
<dbReference type="AlphaFoldDB" id="A0A211YQ70"/>
<dbReference type="Pfam" id="PF04027">
    <property type="entry name" value="DUF371"/>
    <property type="match status" value="1"/>
</dbReference>
<name>A0A211YQ70_9CREN</name>
<protein>
    <recommendedName>
        <fullName evidence="3">DUF371 domain-containing protein</fullName>
    </recommendedName>
</protein>
<reference evidence="1 2" key="1">
    <citation type="submission" date="2017-05" db="EMBL/GenBank/DDBJ databases">
        <title>The draft genome of the hyperthermophilic archaeon 'Pyrodictium delaneyi strain Hulk', an iron and nitrate reducer, reveals the capacity for sulfate reduction.</title>
        <authorList>
            <person name="Demey L.M."/>
            <person name="Miller C."/>
            <person name="Manzella M."/>
            <person name="Reguera G."/>
            <person name="Kashefi K."/>
        </authorList>
    </citation>
    <scope>NUCLEOTIDE SEQUENCE [LARGE SCALE GENOMIC DNA]</scope>
    <source>
        <strain evidence="1 2">Hulk</strain>
    </source>
</reference>
<dbReference type="Proteomes" id="UP000196694">
    <property type="component" value="Unassembled WGS sequence"/>
</dbReference>
<evidence type="ECO:0000313" key="2">
    <source>
        <dbReference type="Proteomes" id="UP000196694"/>
    </source>
</evidence>
<evidence type="ECO:0000313" key="1">
    <source>
        <dbReference type="EMBL" id="OWJ55203.1"/>
    </source>
</evidence>
<comment type="caution">
    <text evidence="1">The sequence shown here is derived from an EMBL/GenBank/DDBJ whole genome shotgun (WGS) entry which is preliminary data.</text>
</comment>
<organism evidence="1 2">
    <name type="scientific">Pyrodictium delaneyi</name>
    <dbReference type="NCBI Taxonomy" id="1273541"/>
    <lineage>
        <taxon>Archaea</taxon>
        <taxon>Thermoproteota</taxon>
        <taxon>Thermoprotei</taxon>
        <taxon>Desulfurococcales</taxon>
        <taxon>Pyrodictiaceae</taxon>
        <taxon>Pyrodictium</taxon>
    </lineage>
</organism>
<proteinExistence type="predicted"/>
<accession>A0A211YQ70</accession>
<dbReference type="PANTHER" id="PTHR40696:SF1">
    <property type="entry name" value="DUF371 DOMAIN-CONTAINING PROTEIN"/>
    <property type="match status" value="1"/>
</dbReference>